<dbReference type="PANTHER" id="PTHR30349">
    <property type="entry name" value="PHAGE INTEGRASE-RELATED"/>
    <property type="match status" value="1"/>
</dbReference>
<dbReference type="PANTHER" id="PTHR30349:SF64">
    <property type="entry name" value="PROPHAGE INTEGRASE INTD-RELATED"/>
    <property type="match status" value="1"/>
</dbReference>
<dbReference type="GO" id="GO:0006310">
    <property type="term" value="P:DNA recombination"/>
    <property type="evidence" value="ECO:0007669"/>
    <property type="project" value="UniProtKB-KW"/>
</dbReference>
<proteinExistence type="predicted"/>
<dbReference type="EMBL" id="VUNF01000009">
    <property type="protein sequence ID" value="MST77312.1"/>
    <property type="molecule type" value="Genomic_DNA"/>
</dbReference>
<dbReference type="InterPro" id="IPR050090">
    <property type="entry name" value="Tyrosine_recombinase_XerCD"/>
</dbReference>
<keyword evidence="1" id="KW-0233">DNA recombination</keyword>
<dbReference type="PROSITE" id="PS51898">
    <property type="entry name" value="TYR_RECOMBINASE"/>
    <property type="match status" value="1"/>
</dbReference>
<feature type="domain" description="Tyr recombinase" evidence="2">
    <location>
        <begin position="155"/>
        <end position="350"/>
    </location>
</feature>
<name>A0A6I2TX41_9BACT</name>
<dbReference type="CDD" id="cd01185">
    <property type="entry name" value="INTN1_C_like"/>
    <property type="match status" value="1"/>
</dbReference>
<dbReference type="InterPro" id="IPR011010">
    <property type="entry name" value="DNA_brk_join_enz"/>
</dbReference>
<dbReference type="GO" id="GO:0003677">
    <property type="term" value="F:DNA binding"/>
    <property type="evidence" value="ECO:0007669"/>
    <property type="project" value="InterPro"/>
</dbReference>
<comment type="caution">
    <text evidence="3">The sequence shown here is derived from an EMBL/GenBank/DDBJ whole genome shotgun (WGS) entry which is preliminary data.</text>
</comment>
<dbReference type="InterPro" id="IPR002104">
    <property type="entry name" value="Integrase_catalytic"/>
</dbReference>
<evidence type="ECO:0000256" key="1">
    <source>
        <dbReference type="ARBA" id="ARBA00023172"/>
    </source>
</evidence>
<dbReference type="AlphaFoldDB" id="A0A6I2TX41"/>
<gene>
    <name evidence="3" type="ORF">FYJ72_06385</name>
</gene>
<dbReference type="SUPFAM" id="SSF56349">
    <property type="entry name" value="DNA breaking-rejoining enzymes"/>
    <property type="match status" value="1"/>
</dbReference>
<evidence type="ECO:0000313" key="3">
    <source>
        <dbReference type="EMBL" id="MST77312.1"/>
    </source>
</evidence>
<organism evidence="3 4">
    <name type="scientific">Segatella copri</name>
    <dbReference type="NCBI Taxonomy" id="165179"/>
    <lineage>
        <taxon>Bacteria</taxon>
        <taxon>Pseudomonadati</taxon>
        <taxon>Bacteroidota</taxon>
        <taxon>Bacteroidia</taxon>
        <taxon>Bacteroidales</taxon>
        <taxon>Prevotellaceae</taxon>
        <taxon>Segatella</taxon>
    </lineage>
</organism>
<dbReference type="Pfam" id="PF00589">
    <property type="entry name" value="Phage_integrase"/>
    <property type="match status" value="1"/>
</dbReference>
<dbReference type="GO" id="GO:0015074">
    <property type="term" value="P:DNA integration"/>
    <property type="evidence" value="ECO:0007669"/>
    <property type="project" value="InterPro"/>
</dbReference>
<dbReference type="Gene3D" id="1.10.443.10">
    <property type="entry name" value="Intergrase catalytic core"/>
    <property type="match status" value="1"/>
</dbReference>
<dbReference type="InterPro" id="IPR013762">
    <property type="entry name" value="Integrase-like_cat_sf"/>
</dbReference>
<dbReference type="Proteomes" id="UP000450161">
    <property type="component" value="Unassembled WGS sequence"/>
</dbReference>
<protein>
    <submittedName>
        <fullName evidence="3">Tyrosine-type recombinase/integrase</fullName>
    </submittedName>
</protein>
<evidence type="ECO:0000259" key="2">
    <source>
        <dbReference type="PROSITE" id="PS51898"/>
    </source>
</evidence>
<reference evidence="3 4" key="1">
    <citation type="submission" date="2019-08" db="EMBL/GenBank/DDBJ databases">
        <title>In-depth cultivation of the pig gut microbiome towards novel bacterial diversity and tailored functional studies.</title>
        <authorList>
            <person name="Wylensek D."/>
            <person name="Hitch T.C.A."/>
            <person name="Clavel T."/>
        </authorList>
    </citation>
    <scope>NUCLEOTIDE SEQUENCE [LARGE SCALE GENOMIC DNA]</scope>
    <source>
        <strain evidence="3 4">LKV-178-WT-2C</strain>
    </source>
</reference>
<accession>A0A6I2TX41</accession>
<sequence>MGLEFTTMIAKGGANNQNIRIMTEEIKFKARDWEKLLSFTQQQKYKTAIRQGWFSDYHDNSWRHSTFYGAYIWKYPKMLKVVRMFEELIGYKPLWEDVTDANLRDLFKKIQENYAPNSAKTVCATIKAVIRENDATKEINSPTFGRILRAKAVPVQSVYLSDEEINRIIKYNPQGRTKRYVQRMFLMECLCGARYCDCQRITEENIDDTGHFLVYVTQKTKTEVRVPLHKKLRPFLVCRTGDEPLVGEISEMTYNRTLRDICRDCGINDNTKVLKAGREETGKKFRFVSSNTGRRSFATNLSKKGVPLEQIAVMMGHTCNGRPNIQMTRRYIVGKTEIDSNTLRLFGVYDEDGDNALNDE</sequence>
<evidence type="ECO:0000313" key="4">
    <source>
        <dbReference type="Proteomes" id="UP000450161"/>
    </source>
</evidence>